<organism evidence="1 2">
    <name type="scientific">Parabacteroides faecis</name>
    <dbReference type="NCBI Taxonomy" id="1217282"/>
    <lineage>
        <taxon>Bacteria</taxon>
        <taxon>Pseudomonadati</taxon>
        <taxon>Bacteroidota</taxon>
        <taxon>Bacteroidia</taxon>
        <taxon>Bacteroidales</taxon>
        <taxon>Tannerellaceae</taxon>
        <taxon>Parabacteroides</taxon>
    </lineage>
</organism>
<sequence>MKNKLKLVGFMVCLIAGFYFWSNQKNELPALVLDNIEALAYGEHGDRVNCYGDGSVDCDGDWVEMRITGLSLE</sequence>
<comment type="caution">
    <text evidence="1">The sequence shown here is derived from an EMBL/GenBank/DDBJ whole genome shotgun (WGS) entry which is preliminary data.</text>
</comment>
<dbReference type="Proteomes" id="UP000533637">
    <property type="component" value="Unassembled WGS sequence"/>
</dbReference>
<dbReference type="Pfam" id="PF14055">
    <property type="entry name" value="NVEALA"/>
    <property type="match status" value="1"/>
</dbReference>
<gene>
    <name evidence="1" type="ORF">GGQ57_000202</name>
</gene>
<dbReference type="RefSeq" id="WP_183668368.1">
    <property type="nucleotide sequence ID" value="NZ_BMPB01000006.1"/>
</dbReference>
<name>A0ABR6KFR4_9BACT</name>
<evidence type="ECO:0000313" key="2">
    <source>
        <dbReference type="Proteomes" id="UP000533637"/>
    </source>
</evidence>
<dbReference type="EMBL" id="JACHOC010000001">
    <property type="protein sequence ID" value="MBB4620328.1"/>
    <property type="molecule type" value="Genomic_DNA"/>
</dbReference>
<reference evidence="1 2" key="1">
    <citation type="submission" date="2020-08" db="EMBL/GenBank/DDBJ databases">
        <title>Genomic Encyclopedia of Type Strains, Phase IV (KMG-IV): sequencing the most valuable type-strain genomes for metagenomic binning, comparative biology and taxonomic classification.</title>
        <authorList>
            <person name="Goeker M."/>
        </authorList>
    </citation>
    <scope>NUCLEOTIDE SEQUENCE [LARGE SCALE GENOMIC DNA]</scope>
    <source>
        <strain evidence="1 2">DSM 102983</strain>
    </source>
</reference>
<evidence type="ECO:0000313" key="1">
    <source>
        <dbReference type="EMBL" id="MBB4620328.1"/>
    </source>
</evidence>
<dbReference type="InterPro" id="IPR025905">
    <property type="entry name" value="NVEALA"/>
</dbReference>
<keyword evidence="2" id="KW-1185">Reference proteome</keyword>
<accession>A0ABR6KFR4</accession>
<evidence type="ECO:0008006" key="3">
    <source>
        <dbReference type="Google" id="ProtNLM"/>
    </source>
</evidence>
<proteinExistence type="predicted"/>
<protein>
    <recommendedName>
        <fullName evidence="3">NVEALA protein</fullName>
    </recommendedName>
</protein>